<dbReference type="Pfam" id="PF00117">
    <property type="entry name" value="GATase"/>
    <property type="match status" value="1"/>
</dbReference>
<evidence type="ECO:0000256" key="6">
    <source>
        <dbReference type="ARBA" id="ARBA00022840"/>
    </source>
</evidence>
<name>A0ABW1PFV3_9PSEU</name>
<evidence type="ECO:0000256" key="5">
    <source>
        <dbReference type="ARBA" id="ARBA00022741"/>
    </source>
</evidence>
<evidence type="ECO:0000256" key="7">
    <source>
        <dbReference type="ARBA" id="ARBA00022962"/>
    </source>
</evidence>
<dbReference type="PANTHER" id="PTHR11550:SF0">
    <property type="entry name" value="CTP SYNTHASE-RELATED"/>
    <property type="match status" value="1"/>
</dbReference>
<evidence type="ECO:0000313" key="12">
    <source>
        <dbReference type="Proteomes" id="UP001596220"/>
    </source>
</evidence>
<accession>A0ABW1PFV3</accession>
<keyword evidence="8" id="KW-0665">Pyrimidine biosynthesis</keyword>
<evidence type="ECO:0000256" key="3">
    <source>
        <dbReference type="ARBA" id="ARBA00012291"/>
    </source>
</evidence>
<dbReference type="SUPFAM" id="SSF52317">
    <property type="entry name" value="Class I glutamine amidotransferase-like"/>
    <property type="match status" value="1"/>
</dbReference>
<dbReference type="InterPro" id="IPR017926">
    <property type="entry name" value="GATASE"/>
</dbReference>
<keyword evidence="6" id="KW-0067">ATP-binding</keyword>
<keyword evidence="7" id="KW-0315">Glutamine amidotransferase</keyword>
<evidence type="ECO:0000256" key="9">
    <source>
        <dbReference type="ARBA" id="ARBA00047781"/>
    </source>
</evidence>
<evidence type="ECO:0000256" key="2">
    <source>
        <dbReference type="ARBA" id="ARBA00007533"/>
    </source>
</evidence>
<gene>
    <name evidence="11" type="ORF">ACFP3R_32530</name>
</gene>
<comment type="similarity">
    <text evidence="2">Belongs to the CTP synthase family.</text>
</comment>
<evidence type="ECO:0000256" key="1">
    <source>
        <dbReference type="ARBA" id="ARBA00005171"/>
    </source>
</evidence>
<dbReference type="InterPro" id="IPR029062">
    <property type="entry name" value="Class_I_gatase-like"/>
</dbReference>
<evidence type="ECO:0000313" key="11">
    <source>
        <dbReference type="EMBL" id="MFC6094019.1"/>
    </source>
</evidence>
<comment type="pathway">
    <text evidence="1">Pyrimidine metabolism; CTP biosynthesis via de novo pathway; CTP from UDP: step 2/2.</text>
</comment>
<evidence type="ECO:0000256" key="8">
    <source>
        <dbReference type="ARBA" id="ARBA00022975"/>
    </source>
</evidence>
<evidence type="ECO:0000259" key="10">
    <source>
        <dbReference type="Pfam" id="PF00117"/>
    </source>
</evidence>
<dbReference type="NCBIfam" id="NF004836">
    <property type="entry name" value="PRK06186.1"/>
    <property type="match status" value="1"/>
</dbReference>
<evidence type="ECO:0000256" key="4">
    <source>
        <dbReference type="ARBA" id="ARBA00022598"/>
    </source>
</evidence>
<proteinExistence type="inferred from homology"/>
<dbReference type="RefSeq" id="WP_380641793.1">
    <property type="nucleotide sequence ID" value="NZ_JBHSQO010000053.1"/>
</dbReference>
<dbReference type="InterPro" id="IPR004468">
    <property type="entry name" value="CTP_synthase"/>
</dbReference>
<keyword evidence="5" id="KW-0547">Nucleotide-binding</keyword>
<dbReference type="Gene3D" id="3.40.50.880">
    <property type="match status" value="1"/>
</dbReference>
<organism evidence="11 12">
    <name type="scientific">Saccharothrix lopnurensis</name>
    <dbReference type="NCBI Taxonomy" id="1670621"/>
    <lineage>
        <taxon>Bacteria</taxon>
        <taxon>Bacillati</taxon>
        <taxon>Actinomycetota</taxon>
        <taxon>Actinomycetes</taxon>
        <taxon>Pseudonocardiales</taxon>
        <taxon>Pseudonocardiaceae</taxon>
        <taxon>Saccharothrix</taxon>
    </lineage>
</organism>
<reference evidence="12" key="1">
    <citation type="journal article" date="2019" name="Int. J. Syst. Evol. Microbiol.">
        <title>The Global Catalogue of Microorganisms (GCM) 10K type strain sequencing project: providing services to taxonomists for standard genome sequencing and annotation.</title>
        <authorList>
            <consortium name="The Broad Institute Genomics Platform"/>
            <consortium name="The Broad Institute Genome Sequencing Center for Infectious Disease"/>
            <person name="Wu L."/>
            <person name="Ma J."/>
        </authorList>
    </citation>
    <scope>NUCLEOTIDE SEQUENCE [LARGE SCALE GENOMIC DNA]</scope>
    <source>
        <strain evidence="12">CGMCC 4.7246</strain>
    </source>
</reference>
<sequence length="235" mass="24642">MDDGPWIARVALVGERSAGVRAHSRYATLFDALWRRAGIAVDAYWTPTTDVSGLAAFDGVWLVPGSPYLSQDGALAAVRAAREGDLPFLATCGGFSHAVLEFARSVCGLAGVAHAENAPDAREHLIVPSAKPLVGHERRIRLRPGSLAERVLGAGSTTERHHSGHELDPAYAPLLEAGGLRLTGHDDDGVARVAELPGHRFFLATAFQPELTADPVAPHPIVTAFAEAAVAAAAA</sequence>
<keyword evidence="12" id="KW-1185">Reference proteome</keyword>
<dbReference type="EMBL" id="JBHSQO010000053">
    <property type="protein sequence ID" value="MFC6094019.1"/>
    <property type="molecule type" value="Genomic_DNA"/>
</dbReference>
<feature type="domain" description="Glutamine amidotransferase" evidence="10">
    <location>
        <begin position="35"/>
        <end position="225"/>
    </location>
</feature>
<comment type="catalytic activity">
    <reaction evidence="9">
        <text>UTP + L-glutamine + ATP + H2O = CTP + L-glutamate + ADP + phosphate + 2 H(+)</text>
        <dbReference type="Rhea" id="RHEA:26426"/>
        <dbReference type="ChEBI" id="CHEBI:15377"/>
        <dbReference type="ChEBI" id="CHEBI:15378"/>
        <dbReference type="ChEBI" id="CHEBI:29985"/>
        <dbReference type="ChEBI" id="CHEBI:30616"/>
        <dbReference type="ChEBI" id="CHEBI:37563"/>
        <dbReference type="ChEBI" id="CHEBI:43474"/>
        <dbReference type="ChEBI" id="CHEBI:46398"/>
        <dbReference type="ChEBI" id="CHEBI:58359"/>
        <dbReference type="ChEBI" id="CHEBI:456216"/>
        <dbReference type="EC" id="6.3.4.2"/>
    </reaction>
</comment>
<keyword evidence="4" id="KW-0436">Ligase</keyword>
<dbReference type="PANTHER" id="PTHR11550">
    <property type="entry name" value="CTP SYNTHASE"/>
    <property type="match status" value="1"/>
</dbReference>
<comment type="caution">
    <text evidence="11">The sequence shown here is derived from an EMBL/GenBank/DDBJ whole genome shotgun (WGS) entry which is preliminary data.</text>
</comment>
<dbReference type="EC" id="6.3.4.2" evidence="3"/>
<protein>
    <recommendedName>
        <fullName evidence="3">CTP synthase (glutamine hydrolyzing)</fullName>
        <ecNumber evidence="3">6.3.4.2</ecNumber>
    </recommendedName>
</protein>
<dbReference type="Proteomes" id="UP001596220">
    <property type="component" value="Unassembled WGS sequence"/>
</dbReference>